<gene>
    <name evidence="3" type="ORF">FFLO_02906</name>
</gene>
<feature type="region of interest" description="Disordered" evidence="1">
    <location>
        <begin position="311"/>
        <end position="348"/>
    </location>
</feature>
<dbReference type="AlphaFoldDB" id="A0A8K0JLQ4"/>
<keyword evidence="4" id="KW-1185">Reference proteome</keyword>
<dbReference type="EMBL" id="JABELV010000049">
    <property type="protein sequence ID" value="KAG7558179.1"/>
    <property type="molecule type" value="Genomic_DNA"/>
</dbReference>
<dbReference type="PANTHER" id="PTHR31840">
    <property type="entry name" value="COILED-COIL DOMAIN-CONTAINING PROTEIN 97"/>
    <property type="match status" value="1"/>
</dbReference>
<feature type="domain" description="CCD97-like C-terminal" evidence="2">
    <location>
        <begin position="185"/>
        <end position="320"/>
    </location>
</feature>
<feature type="compositionally biased region" description="Low complexity" evidence="1">
    <location>
        <begin position="174"/>
        <end position="192"/>
    </location>
</feature>
<organism evidence="3 4">
    <name type="scientific">Filobasidium floriforme</name>
    <dbReference type="NCBI Taxonomy" id="5210"/>
    <lineage>
        <taxon>Eukaryota</taxon>
        <taxon>Fungi</taxon>
        <taxon>Dikarya</taxon>
        <taxon>Basidiomycota</taxon>
        <taxon>Agaricomycotina</taxon>
        <taxon>Tremellomycetes</taxon>
        <taxon>Filobasidiales</taxon>
        <taxon>Filobasidiaceae</taxon>
        <taxon>Filobasidium</taxon>
    </lineage>
</organism>
<dbReference type="PANTHER" id="PTHR31840:SF1">
    <property type="entry name" value="COILED-COIL DOMAIN-CONTAINING PROTEIN 97"/>
    <property type="match status" value="1"/>
</dbReference>
<comment type="caution">
    <text evidence="3">The sequence shown here is derived from an EMBL/GenBank/DDBJ whole genome shotgun (WGS) entry which is preliminary data.</text>
</comment>
<evidence type="ECO:0000313" key="4">
    <source>
        <dbReference type="Proteomes" id="UP000812966"/>
    </source>
</evidence>
<dbReference type="Proteomes" id="UP000812966">
    <property type="component" value="Unassembled WGS sequence"/>
</dbReference>
<feature type="compositionally biased region" description="Acidic residues" evidence="1">
    <location>
        <begin position="239"/>
        <end position="258"/>
    </location>
</feature>
<feature type="region of interest" description="Disordered" evidence="1">
    <location>
        <begin position="171"/>
        <end position="201"/>
    </location>
</feature>
<accession>A0A8K0JLQ4</accession>
<dbReference type="InterPro" id="IPR040233">
    <property type="entry name" value="CCD97-like_C"/>
</dbReference>
<evidence type="ECO:0000256" key="1">
    <source>
        <dbReference type="SAM" id="MobiDB-lite"/>
    </source>
</evidence>
<protein>
    <recommendedName>
        <fullName evidence="2">CCD97-like C-terminal domain-containing protein</fullName>
    </recommendedName>
</protein>
<dbReference type="InterPro" id="IPR018613">
    <property type="entry name" value="Ccdc97-like"/>
</dbReference>
<name>A0A8K0JLQ4_9TREE</name>
<feature type="region of interest" description="Disordered" evidence="1">
    <location>
        <begin position="232"/>
        <end position="266"/>
    </location>
</feature>
<sequence>MSYPDQPRTVDAAPVIDRDTVNQILSHLSLESADQLPSPPITFLKSHFNRIPPTLLWAFNAPITSSRERSSIREVKARRMLFAEAGGSRARQLTAEEGWRRWPVLWESLGGDPLGPRRRAQDSFGEVDGEEEVGMPARSIPTLSGEPVPAKTPTIPSFRMREEYTWANQDFMPSTSESNSNANSSTSTNTNTDTAQADRRKRVLQVNKLGKFLAELEEEREWEDMRDAKRLERRRNQEEDAEKEEFEESSDEEEEEEDPKLVGLPAEDQEEVKVLFERRLLELFLDGLDTLDYAPIDFEPPSTMNKLVIQDEEDRYFDDEDEVDLSTSDSKDKDKAETGGLAEGEYDY</sequence>
<dbReference type="Pfam" id="PF09747">
    <property type="entry name" value="CCD97-like_C"/>
    <property type="match status" value="1"/>
</dbReference>
<proteinExistence type="predicted"/>
<feature type="compositionally biased region" description="Acidic residues" evidence="1">
    <location>
        <begin position="311"/>
        <end position="324"/>
    </location>
</feature>
<reference evidence="3" key="1">
    <citation type="submission" date="2020-04" db="EMBL/GenBank/DDBJ databases">
        <title>Analysis of mating type loci in Filobasidium floriforme.</title>
        <authorList>
            <person name="Nowrousian M."/>
        </authorList>
    </citation>
    <scope>NUCLEOTIDE SEQUENCE</scope>
    <source>
        <strain evidence="3">CBS 6242</strain>
    </source>
</reference>
<feature type="region of interest" description="Disordered" evidence="1">
    <location>
        <begin position="116"/>
        <end position="154"/>
    </location>
</feature>
<evidence type="ECO:0000313" key="3">
    <source>
        <dbReference type="EMBL" id="KAG7558179.1"/>
    </source>
</evidence>
<evidence type="ECO:0000259" key="2">
    <source>
        <dbReference type="Pfam" id="PF09747"/>
    </source>
</evidence>